<proteinExistence type="predicted"/>
<accession>A0A921R5L0</accession>
<reference evidence="1" key="1">
    <citation type="journal article" date="2019" name="BMC Genomics">
        <title>A new reference genome for Sorghum bicolor reveals high levels of sequence similarity between sweet and grain genotypes: implications for the genetics of sugar metabolism.</title>
        <authorList>
            <person name="Cooper E.A."/>
            <person name="Brenton Z.W."/>
            <person name="Flinn B.S."/>
            <person name="Jenkins J."/>
            <person name="Shu S."/>
            <person name="Flowers D."/>
            <person name="Luo F."/>
            <person name="Wang Y."/>
            <person name="Xia P."/>
            <person name="Barry K."/>
            <person name="Daum C."/>
            <person name="Lipzen A."/>
            <person name="Yoshinaga Y."/>
            <person name="Schmutz J."/>
            <person name="Saski C."/>
            <person name="Vermerris W."/>
            <person name="Kresovich S."/>
        </authorList>
    </citation>
    <scope>NUCLEOTIDE SEQUENCE</scope>
</reference>
<dbReference type="EMBL" id="CM027683">
    <property type="protein sequence ID" value="KAG0533001.1"/>
    <property type="molecule type" value="Genomic_DNA"/>
</dbReference>
<dbReference type="Proteomes" id="UP000807115">
    <property type="component" value="Chromosome 4"/>
</dbReference>
<organism evidence="1 2">
    <name type="scientific">Sorghum bicolor</name>
    <name type="common">Sorghum</name>
    <name type="synonym">Sorghum vulgare</name>
    <dbReference type="NCBI Taxonomy" id="4558"/>
    <lineage>
        <taxon>Eukaryota</taxon>
        <taxon>Viridiplantae</taxon>
        <taxon>Streptophyta</taxon>
        <taxon>Embryophyta</taxon>
        <taxon>Tracheophyta</taxon>
        <taxon>Spermatophyta</taxon>
        <taxon>Magnoliopsida</taxon>
        <taxon>Liliopsida</taxon>
        <taxon>Poales</taxon>
        <taxon>Poaceae</taxon>
        <taxon>PACMAD clade</taxon>
        <taxon>Panicoideae</taxon>
        <taxon>Andropogonodae</taxon>
        <taxon>Andropogoneae</taxon>
        <taxon>Sorghinae</taxon>
        <taxon>Sorghum</taxon>
    </lineage>
</organism>
<dbReference type="AlphaFoldDB" id="A0A921R5L0"/>
<gene>
    <name evidence="1" type="ORF">BDA96_04G154200</name>
</gene>
<reference evidence="1" key="2">
    <citation type="submission" date="2020-10" db="EMBL/GenBank/DDBJ databases">
        <authorList>
            <person name="Cooper E.A."/>
            <person name="Brenton Z.W."/>
            <person name="Flinn B.S."/>
            <person name="Jenkins J."/>
            <person name="Shu S."/>
            <person name="Flowers D."/>
            <person name="Luo F."/>
            <person name="Wang Y."/>
            <person name="Xia P."/>
            <person name="Barry K."/>
            <person name="Daum C."/>
            <person name="Lipzen A."/>
            <person name="Yoshinaga Y."/>
            <person name="Schmutz J."/>
            <person name="Saski C."/>
            <person name="Vermerris W."/>
            <person name="Kresovich S."/>
        </authorList>
    </citation>
    <scope>NUCLEOTIDE SEQUENCE</scope>
</reference>
<sequence>MFGNRQSIVPSTLNSAKYVKGKSQANDFALTLPSGCSSVVAVSELTREVDENRKDATVINIIISKFRWNYNGLVEL</sequence>
<protein>
    <submittedName>
        <fullName evidence="1">Uncharacterized protein</fullName>
    </submittedName>
</protein>
<name>A0A921R5L0_SORBI</name>
<comment type="caution">
    <text evidence="1">The sequence shown here is derived from an EMBL/GenBank/DDBJ whole genome shotgun (WGS) entry which is preliminary data.</text>
</comment>
<evidence type="ECO:0000313" key="2">
    <source>
        <dbReference type="Proteomes" id="UP000807115"/>
    </source>
</evidence>
<evidence type="ECO:0000313" key="1">
    <source>
        <dbReference type="EMBL" id="KAG0533001.1"/>
    </source>
</evidence>